<proteinExistence type="predicted"/>
<name>A0A6G9D3T4_RHOER</name>
<dbReference type="AlphaFoldDB" id="A0A6G9D3T4"/>
<accession>A0A6G9D3T4</accession>
<dbReference type="EMBL" id="CP050125">
    <property type="protein sequence ID" value="QIP43945.1"/>
    <property type="molecule type" value="Genomic_DNA"/>
</dbReference>
<geneLocation type="plasmid" evidence="1 2">
    <name>plas1</name>
</geneLocation>
<evidence type="ECO:0000313" key="1">
    <source>
        <dbReference type="EMBL" id="QIP43945.1"/>
    </source>
</evidence>
<keyword evidence="1" id="KW-0614">Plasmid</keyword>
<evidence type="ECO:0000313" key="2">
    <source>
        <dbReference type="Proteomes" id="UP000502345"/>
    </source>
</evidence>
<sequence>MPAATLHAMAPPSPFGNSGRDLFVVHVNTAATDNGERPVREIAAIDTGSGRSWEISLASGGALVDDAAALTLATLARSIEGHIAGGFHPEEHTGLLRHLFSQLDLFPKWHQNSDIRQLTAGALGIPPTHMPTTEQTCNLWGVSVRARGSAVQMAEAAAACFDALAYFSAGDRLRIVDIQLN</sequence>
<dbReference type="Proteomes" id="UP000502345">
    <property type="component" value="Plasmid plas1"/>
</dbReference>
<gene>
    <name evidence="1" type="ORF">G9444_6702</name>
</gene>
<organism evidence="1 2">
    <name type="scientific">Rhodococcus erythropolis</name>
    <name type="common">Arthrobacter picolinophilus</name>
    <dbReference type="NCBI Taxonomy" id="1833"/>
    <lineage>
        <taxon>Bacteria</taxon>
        <taxon>Bacillati</taxon>
        <taxon>Actinomycetota</taxon>
        <taxon>Actinomycetes</taxon>
        <taxon>Mycobacteriales</taxon>
        <taxon>Nocardiaceae</taxon>
        <taxon>Rhodococcus</taxon>
        <taxon>Rhodococcus erythropolis group</taxon>
    </lineage>
</organism>
<reference evidence="1 2" key="1">
    <citation type="submission" date="2020-03" db="EMBL/GenBank/DDBJ databases">
        <title>Screen low temperature-resistant strains for efficient degradation of petroleum hydrocarbons under the low temperature.</title>
        <authorList>
            <person name="Wang Y."/>
            <person name="Chen J."/>
        </authorList>
    </citation>
    <scope>NUCLEOTIDE SEQUENCE [LARGE SCALE GENOMIC DNA]</scope>
    <source>
        <strain evidence="1 2">KB1</strain>
        <plasmid evidence="1 2">plas1</plasmid>
    </source>
</reference>
<protein>
    <submittedName>
        <fullName evidence="1">Uncharacterized protein</fullName>
    </submittedName>
</protein>